<feature type="transmembrane region" description="Helical" evidence="1">
    <location>
        <begin position="38"/>
        <end position="58"/>
    </location>
</feature>
<evidence type="ECO:0000313" key="7">
    <source>
        <dbReference type="EMBL" id="CAB5023849.1"/>
    </source>
</evidence>
<evidence type="ECO:0000313" key="4">
    <source>
        <dbReference type="EMBL" id="CAB4797599.1"/>
    </source>
</evidence>
<gene>
    <name evidence="2" type="ORF">UFOPK2658_01584</name>
    <name evidence="3" type="ORF">UFOPK2880_00900</name>
    <name evidence="4" type="ORF">UFOPK3004_00464</name>
    <name evidence="5" type="ORF">UFOPK3304_00096</name>
    <name evidence="6" type="ORF">UFOPK3494_00443</name>
    <name evidence="7" type="ORF">UFOPK4134_00436</name>
</gene>
<dbReference type="EMBL" id="CAFBLJ010000002">
    <property type="protein sequence ID" value="CAB4855668.1"/>
    <property type="molecule type" value="Genomic_DNA"/>
</dbReference>
<keyword evidence="1" id="KW-0472">Membrane</keyword>
<protein>
    <submittedName>
        <fullName evidence="2">Unannotated protein</fullName>
    </submittedName>
</protein>
<feature type="transmembrane region" description="Helical" evidence="1">
    <location>
        <begin position="115"/>
        <end position="137"/>
    </location>
</feature>
<dbReference type="EMBL" id="CAFBPS010000018">
    <property type="protein sequence ID" value="CAB5023849.1"/>
    <property type="molecule type" value="Genomic_DNA"/>
</dbReference>
<dbReference type="EMBL" id="CAFBMF010000018">
    <property type="protein sequence ID" value="CAB4892191.1"/>
    <property type="molecule type" value="Genomic_DNA"/>
</dbReference>
<proteinExistence type="predicted"/>
<accession>A0A6J6S442</accession>
<feature type="transmembrane region" description="Helical" evidence="1">
    <location>
        <begin position="144"/>
        <end position="165"/>
    </location>
</feature>
<evidence type="ECO:0000256" key="1">
    <source>
        <dbReference type="SAM" id="Phobius"/>
    </source>
</evidence>
<dbReference type="EMBL" id="CAFAAL010000025">
    <property type="protein sequence ID" value="CAB4797599.1"/>
    <property type="molecule type" value="Genomic_DNA"/>
</dbReference>
<evidence type="ECO:0000313" key="3">
    <source>
        <dbReference type="EMBL" id="CAB4772447.1"/>
    </source>
</evidence>
<dbReference type="EMBL" id="CAEZZP010000048">
    <property type="protein sequence ID" value="CAB4772447.1"/>
    <property type="molecule type" value="Genomic_DNA"/>
</dbReference>
<dbReference type="AlphaFoldDB" id="A0A6J6S442"/>
<evidence type="ECO:0000313" key="2">
    <source>
        <dbReference type="EMBL" id="CAB4729289.1"/>
    </source>
</evidence>
<sequence length="216" mass="22916">MIGEWANTMMKLGSGGRKKSRRSSWLPYEASRRLQRDAITGLALVLISCLGLLLFGSMTEQFSVKFVDGLPQLSDGTPCQLLQVFPYDDPTAPTRAMVDCGDQSGIGVAGIMQHLFIALAAVGVLLLLSAVFALVLASRMPRETLAIPVCVATMVIGVISVWWGLKGGSPGLAFQGFRPAAVTGYLREGGSVTTRDGAVSWGVGLLAASFVRLTRP</sequence>
<name>A0A6J6S442_9ZZZZ</name>
<dbReference type="EMBL" id="CAEZYH010000092">
    <property type="protein sequence ID" value="CAB4729289.1"/>
    <property type="molecule type" value="Genomic_DNA"/>
</dbReference>
<keyword evidence="1" id="KW-0812">Transmembrane</keyword>
<organism evidence="2">
    <name type="scientific">freshwater metagenome</name>
    <dbReference type="NCBI Taxonomy" id="449393"/>
    <lineage>
        <taxon>unclassified sequences</taxon>
        <taxon>metagenomes</taxon>
        <taxon>ecological metagenomes</taxon>
    </lineage>
</organism>
<evidence type="ECO:0000313" key="5">
    <source>
        <dbReference type="EMBL" id="CAB4855668.1"/>
    </source>
</evidence>
<reference evidence="2" key="1">
    <citation type="submission" date="2020-05" db="EMBL/GenBank/DDBJ databases">
        <authorList>
            <person name="Chiriac C."/>
            <person name="Salcher M."/>
            <person name="Ghai R."/>
            <person name="Kavagutti S V."/>
        </authorList>
    </citation>
    <scope>NUCLEOTIDE SEQUENCE</scope>
</reference>
<evidence type="ECO:0000313" key="6">
    <source>
        <dbReference type="EMBL" id="CAB4892191.1"/>
    </source>
</evidence>
<keyword evidence="1" id="KW-1133">Transmembrane helix</keyword>